<keyword evidence="5" id="KW-0966">Cell projection</keyword>
<dbReference type="Pfam" id="PF22544">
    <property type="entry name" value="HYDIN_VesB_CFA65-like_Ig"/>
    <property type="match status" value="1"/>
</dbReference>
<evidence type="ECO:0000256" key="2">
    <source>
        <dbReference type="ARBA" id="ARBA00004496"/>
    </source>
</evidence>
<dbReference type="AlphaFoldDB" id="A0A1I0Q453"/>
<proteinExistence type="predicted"/>
<keyword evidence="4" id="KW-0969">Cilium</keyword>
<reference evidence="8 9" key="1">
    <citation type="submission" date="2016-10" db="EMBL/GenBank/DDBJ databases">
        <authorList>
            <person name="de Groot N.N."/>
        </authorList>
    </citation>
    <scope>NUCLEOTIDE SEQUENCE [LARGE SCALE GENOMIC DNA]</scope>
    <source>
        <strain evidence="8 9">TC2-24</strain>
    </source>
</reference>
<sequence length="370" mass="40853">MRNVFCKVKVKTKWGIVLPLYLFACTPLYAQRLVVNNTTVECGRTGYEQPVTATFELRNKGLRKLVIESVKADCGCTRVEYPKEVGAGDKFEIKMTYDARQLGHFHKMAAVKSNATKKPVYLTMKGVVLTEVQDYAGNYPLSMGELLLDKNELEYDDVNKGDSPMQEIHVFNNGTKPMTPNIMHLPPYLSAIATPETLLPGRGGTIAVTLHSDKLRDFGLTQTTVYLAKRLGEKVGSDKEIPVSAILLPDLKSYDATSKALAPQLQISTTDIDFTSFEGKARKTADVVLLNTGQSTLTISSLQMFTGGLKVTLGKRELAPGQSTTLKITGYADELSKVRTRPRILMITNDPDHSKVVVNIHIHKDGTSRE</sequence>
<evidence type="ECO:0000256" key="4">
    <source>
        <dbReference type="ARBA" id="ARBA00023069"/>
    </source>
</evidence>
<keyword evidence="3" id="KW-0963">Cytoplasm</keyword>
<dbReference type="NCBIfam" id="NF012200">
    <property type="entry name" value="choice_anch_D"/>
    <property type="match status" value="1"/>
</dbReference>
<dbReference type="RefSeq" id="WP_091916589.1">
    <property type="nucleotide sequence ID" value="NZ_FOIQ01000005.1"/>
</dbReference>
<dbReference type="Gene3D" id="2.60.40.10">
    <property type="entry name" value="Immunoglobulins"/>
    <property type="match status" value="3"/>
</dbReference>
<dbReference type="PANTHER" id="PTHR37833:SF1">
    <property type="entry name" value="SIGNAL PEPTIDE PROTEIN"/>
    <property type="match status" value="1"/>
</dbReference>
<feature type="domain" description="HYDIN/VesB/CFA65-like Ig-like" evidence="7">
    <location>
        <begin position="263"/>
        <end position="356"/>
    </location>
</feature>
<dbReference type="Proteomes" id="UP000199373">
    <property type="component" value="Unassembled WGS sequence"/>
</dbReference>
<feature type="chain" id="PRO_5011520549" description="HYDIN/VesB/CFA65-like Ig-like domain-containing protein" evidence="6">
    <location>
        <begin position="31"/>
        <end position="370"/>
    </location>
</feature>
<comment type="subcellular location">
    <subcellularLocation>
        <location evidence="1">Cell projection</location>
        <location evidence="1">Cilium</location>
    </subcellularLocation>
    <subcellularLocation>
        <location evidence="2">Cytoplasm</location>
    </subcellularLocation>
</comment>
<feature type="signal peptide" evidence="6">
    <location>
        <begin position="1"/>
        <end position="30"/>
    </location>
</feature>
<dbReference type="EMBL" id="FOIQ01000005">
    <property type="protein sequence ID" value="SEW21324.1"/>
    <property type="molecule type" value="Genomic_DNA"/>
</dbReference>
<dbReference type="GO" id="GO:0005737">
    <property type="term" value="C:cytoplasm"/>
    <property type="evidence" value="ECO:0007669"/>
    <property type="project" value="UniProtKB-SubCell"/>
</dbReference>
<dbReference type="Pfam" id="PF07610">
    <property type="entry name" value="DUF1573"/>
    <property type="match status" value="1"/>
</dbReference>
<dbReference type="InterPro" id="IPR053879">
    <property type="entry name" value="HYDIN_VesB_CFA65-like_Ig"/>
</dbReference>
<evidence type="ECO:0000313" key="9">
    <source>
        <dbReference type="Proteomes" id="UP000199373"/>
    </source>
</evidence>
<evidence type="ECO:0000256" key="6">
    <source>
        <dbReference type="SAM" id="SignalP"/>
    </source>
</evidence>
<evidence type="ECO:0000256" key="5">
    <source>
        <dbReference type="ARBA" id="ARBA00023273"/>
    </source>
</evidence>
<accession>A0A1I0Q453</accession>
<organism evidence="8 9">
    <name type="scientific">Prevotella aff. ruminicola Tc2-24</name>
    <dbReference type="NCBI Taxonomy" id="81582"/>
    <lineage>
        <taxon>Bacteria</taxon>
        <taxon>Pseudomonadati</taxon>
        <taxon>Bacteroidota</taxon>
        <taxon>Bacteroidia</taxon>
        <taxon>Bacteroidales</taxon>
        <taxon>Prevotellaceae</taxon>
        <taxon>Prevotella</taxon>
    </lineage>
</organism>
<name>A0A1I0Q453_9BACT</name>
<evidence type="ECO:0000256" key="3">
    <source>
        <dbReference type="ARBA" id="ARBA00022490"/>
    </source>
</evidence>
<dbReference type="PANTHER" id="PTHR37833">
    <property type="entry name" value="LIPOPROTEIN-RELATED"/>
    <property type="match status" value="1"/>
</dbReference>
<gene>
    <name evidence="8" type="ORF">SAMN04487850_2191</name>
</gene>
<evidence type="ECO:0000313" key="8">
    <source>
        <dbReference type="EMBL" id="SEW21324.1"/>
    </source>
</evidence>
<protein>
    <recommendedName>
        <fullName evidence="7">HYDIN/VesB/CFA65-like Ig-like domain-containing protein</fullName>
    </recommendedName>
</protein>
<evidence type="ECO:0000256" key="1">
    <source>
        <dbReference type="ARBA" id="ARBA00004138"/>
    </source>
</evidence>
<keyword evidence="6" id="KW-0732">Signal</keyword>
<dbReference type="InterPro" id="IPR011467">
    <property type="entry name" value="DUF1573"/>
</dbReference>
<evidence type="ECO:0000259" key="7">
    <source>
        <dbReference type="Pfam" id="PF22544"/>
    </source>
</evidence>
<keyword evidence="9" id="KW-1185">Reference proteome</keyword>
<dbReference type="InterPro" id="IPR013783">
    <property type="entry name" value="Ig-like_fold"/>
</dbReference>